<accession>A0A397BVC4</accession>
<comment type="caution">
    <text evidence="1">The sequence shown here is derived from an EMBL/GenBank/DDBJ whole genome shotgun (WGS) entry which is preliminary data.</text>
</comment>
<dbReference type="VEuPathDB" id="FungiDB:H257_00463"/>
<sequence length="99" mass="11017">VYVSVHATNLVTSPDVDAPMTTLLADDAKVSVESSLVIYRYLLPFKDDQRVTYMQKLVEFAGSMGLTTSKRAFGASDAFKKDNAVLKFQYTRTQQQATD</sequence>
<dbReference type="Proteomes" id="UP000266239">
    <property type="component" value="Unassembled WGS sequence"/>
</dbReference>
<evidence type="ECO:0000313" key="2">
    <source>
        <dbReference type="Proteomes" id="UP000266239"/>
    </source>
</evidence>
<gene>
    <name evidence="1" type="ORF">DYB25_013542</name>
</gene>
<reference evidence="1 2" key="1">
    <citation type="submission" date="2018-08" db="EMBL/GenBank/DDBJ databases">
        <title>Aphanomyces genome sequencing and annotation.</title>
        <authorList>
            <person name="Minardi D."/>
            <person name="Oidtmann B."/>
            <person name="Van Der Giezen M."/>
            <person name="Studholme D.J."/>
        </authorList>
    </citation>
    <scope>NUCLEOTIDE SEQUENCE [LARGE SCALE GENOMIC DNA]</scope>
    <source>
        <strain evidence="1 2">Yx</strain>
    </source>
</reference>
<evidence type="ECO:0000313" key="1">
    <source>
        <dbReference type="EMBL" id="RHY30348.1"/>
    </source>
</evidence>
<protein>
    <submittedName>
        <fullName evidence="1">Uncharacterized protein</fullName>
    </submittedName>
</protein>
<organism evidence="1 2">
    <name type="scientific">Aphanomyces astaci</name>
    <name type="common">Crayfish plague agent</name>
    <dbReference type="NCBI Taxonomy" id="112090"/>
    <lineage>
        <taxon>Eukaryota</taxon>
        <taxon>Sar</taxon>
        <taxon>Stramenopiles</taxon>
        <taxon>Oomycota</taxon>
        <taxon>Saprolegniomycetes</taxon>
        <taxon>Saprolegniales</taxon>
        <taxon>Verrucalvaceae</taxon>
        <taxon>Aphanomyces</taxon>
    </lineage>
</organism>
<proteinExistence type="predicted"/>
<feature type="non-terminal residue" evidence="1">
    <location>
        <position position="1"/>
    </location>
</feature>
<dbReference type="AlphaFoldDB" id="A0A397BVC4"/>
<name>A0A397BVC4_APHAT</name>
<dbReference type="EMBL" id="QUTA01001802">
    <property type="protein sequence ID" value="RHY30348.1"/>
    <property type="molecule type" value="Genomic_DNA"/>
</dbReference>